<comment type="caution">
    <text evidence="1">The sequence shown here is derived from an EMBL/GenBank/DDBJ whole genome shotgun (WGS) entry which is preliminary data.</text>
</comment>
<evidence type="ECO:0000313" key="2">
    <source>
        <dbReference type="Proteomes" id="UP001439875"/>
    </source>
</evidence>
<dbReference type="EMBL" id="JBBMEW010000029">
    <property type="protein sequence ID" value="MEQ2529205.1"/>
    <property type="molecule type" value="Genomic_DNA"/>
</dbReference>
<organism evidence="1 2">
    <name type="scientific">Robertmurraya yapensis</name>
    <name type="common">ex Hitch et al 2024</name>
    <dbReference type="NCBI Taxonomy" id="3133160"/>
    <lineage>
        <taxon>Bacteria</taxon>
        <taxon>Bacillati</taxon>
        <taxon>Bacillota</taxon>
        <taxon>Bacilli</taxon>
        <taxon>Bacillales</taxon>
        <taxon>Bacillaceae</taxon>
        <taxon>Robertmurraya</taxon>
    </lineage>
</organism>
<evidence type="ECO:0000313" key="1">
    <source>
        <dbReference type="EMBL" id="MEQ2529205.1"/>
    </source>
</evidence>
<protein>
    <submittedName>
        <fullName evidence="1">Uncharacterized protein</fullName>
    </submittedName>
</protein>
<name>A0ACC6SGG4_9BACI</name>
<keyword evidence="2" id="KW-1185">Reference proteome</keyword>
<reference evidence="1" key="1">
    <citation type="submission" date="2024-03" db="EMBL/GenBank/DDBJ databases">
        <title>Human intestinal bacterial collection.</title>
        <authorList>
            <person name="Pauvert C."/>
            <person name="Hitch T.C.A."/>
            <person name="Clavel T."/>
        </authorList>
    </citation>
    <scope>NUCLEOTIDE SEQUENCE</scope>
    <source>
        <strain evidence="1">CLA-AA-H227</strain>
    </source>
</reference>
<gene>
    <name evidence="1" type="ORF">WMO40_21250</name>
</gene>
<sequence length="137" mass="15847">MKSINPMFNRTPSQKTTSNKQSKPNAEPVQRKKRSDAKNDVKIPLSLEQRQILKQLAKRHRMSATTYCSELLGLFLRRRTDFRLVEYSPTNKKSVHAKLNTSDYDILFEYSIKWDCSLRQAAHRIITTAINIEAGGH</sequence>
<accession>A0ACC6SGG4</accession>
<proteinExistence type="predicted"/>
<dbReference type="Proteomes" id="UP001439875">
    <property type="component" value="Unassembled WGS sequence"/>
</dbReference>